<feature type="transmembrane region" description="Helical" evidence="7">
    <location>
        <begin position="331"/>
        <end position="349"/>
    </location>
</feature>
<keyword evidence="5 7" id="KW-1133">Transmembrane helix</keyword>
<dbReference type="Gene3D" id="1.20.1740.10">
    <property type="entry name" value="Amino acid/polyamine transporter I"/>
    <property type="match status" value="1"/>
</dbReference>
<dbReference type="InterPro" id="IPR050367">
    <property type="entry name" value="APC_superfamily"/>
</dbReference>
<comment type="subcellular location">
    <subcellularLocation>
        <location evidence="1">Cell membrane</location>
        <topology evidence="1">Multi-pass membrane protein</topology>
    </subcellularLocation>
</comment>
<evidence type="ECO:0000256" key="2">
    <source>
        <dbReference type="ARBA" id="ARBA00022448"/>
    </source>
</evidence>
<evidence type="ECO:0000313" key="8">
    <source>
        <dbReference type="EMBL" id="KTD77690.1"/>
    </source>
</evidence>
<evidence type="ECO:0000256" key="7">
    <source>
        <dbReference type="SAM" id="Phobius"/>
    </source>
</evidence>
<dbReference type="GO" id="GO:0005886">
    <property type="term" value="C:plasma membrane"/>
    <property type="evidence" value="ECO:0007669"/>
    <property type="project" value="UniProtKB-SubCell"/>
</dbReference>
<feature type="transmembrane region" description="Helical" evidence="7">
    <location>
        <begin position="38"/>
        <end position="60"/>
    </location>
</feature>
<evidence type="ECO:0000256" key="3">
    <source>
        <dbReference type="ARBA" id="ARBA00022475"/>
    </source>
</evidence>
<feature type="transmembrane region" description="Helical" evidence="7">
    <location>
        <begin position="7"/>
        <end position="26"/>
    </location>
</feature>
<feature type="transmembrane region" description="Helical" evidence="7">
    <location>
        <begin position="399"/>
        <end position="420"/>
    </location>
</feature>
<dbReference type="EMBL" id="LNYZ01000013">
    <property type="protein sequence ID" value="KTD77690.1"/>
    <property type="molecule type" value="Genomic_DNA"/>
</dbReference>
<name>A0A378L9K4_9GAMM</name>
<evidence type="ECO:0000313" key="9">
    <source>
        <dbReference type="EMBL" id="STY23000.1"/>
    </source>
</evidence>
<feature type="transmembrane region" description="Helical" evidence="7">
    <location>
        <begin position="192"/>
        <end position="209"/>
    </location>
</feature>
<feature type="transmembrane region" description="Helical" evidence="7">
    <location>
        <begin position="81"/>
        <end position="109"/>
    </location>
</feature>
<feature type="transmembrane region" description="Helical" evidence="7">
    <location>
        <begin position="355"/>
        <end position="379"/>
    </location>
</feature>
<sequence>MNHPKKVLSVFSLVMINVIAVDSLRTLPISAKLGLTLVSYYVVAAFAFFIPVSLVAAELATSYPETGGIYVWVREAFGKRAAFITIWLQWIYNVVWYPTILAFIAATLSYLISPELGNNKYYLLGTVLILFWMFTILNCFGMKVSSIVSTIGATLGTIFPMLFIIFLAMLWAAQGKPMMVGYPSAWLPDFSSLGNLSLFAVVLFGLLGMEMSAVHAEEVKNPQRDYPKALLYSTILVISTLSLGSIAIIVVVPNENLSVVSGLIDAYAVFFNSYNMPWMTSIIAILIILGGLSGVSAWIIGPTKGLMVSARDGSLPTKFAHTNKHGAPTTILFAQAIIFTVLSSAFILLHSINAAYWMLSDLCAQMALLVYVFMFAAAIKLRYSKPNLHRGYTVPGGNLVMWLLCIVGILCCLTAIVIGFVPPTQIPVGNVFIFESFLIGGLIIFVLIPWFLAKRH</sequence>
<accession>A0A378L9K4</accession>
<feature type="transmembrane region" description="Helical" evidence="7">
    <location>
        <begin position="278"/>
        <end position="301"/>
    </location>
</feature>
<evidence type="ECO:0000313" key="10">
    <source>
        <dbReference type="Proteomes" id="UP000054820"/>
    </source>
</evidence>
<evidence type="ECO:0000256" key="6">
    <source>
        <dbReference type="ARBA" id="ARBA00023136"/>
    </source>
</evidence>
<dbReference type="STRING" id="460.Lstg_2047"/>
<evidence type="ECO:0000313" key="11">
    <source>
        <dbReference type="Proteomes" id="UP000255110"/>
    </source>
</evidence>
<dbReference type="Proteomes" id="UP000255110">
    <property type="component" value="Unassembled WGS sequence"/>
</dbReference>
<dbReference type="PANTHER" id="PTHR42770:SF15">
    <property type="entry name" value="GLUTAMATE_GAMMA-AMINOBUTYRATE ANTIPORTER-RELATED"/>
    <property type="match status" value="1"/>
</dbReference>
<gene>
    <name evidence="9" type="primary">gadC_3</name>
    <name evidence="8" type="ORF">Lstg_2047</name>
    <name evidence="9" type="ORF">NCTC11991_01602</name>
</gene>
<evidence type="ECO:0000256" key="1">
    <source>
        <dbReference type="ARBA" id="ARBA00004651"/>
    </source>
</evidence>
<protein>
    <submittedName>
        <fullName evidence="9">Amino acid antiporter</fullName>
    </submittedName>
</protein>
<keyword evidence="2" id="KW-0813">Transport</keyword>
<dbReference type="InterPro" id="IPR002293">
    <property type="entry name" value="AA/rel_permease1"/>
</dbReference>
<dbReference type="PANTHER" id="PTHR42770">
    <property type="entry name" value="AMINO ACID TRANSPORTER-RELATED"/>
    <property type="match status" value="1"/>
</dbReference>
<keyword evidence="4 7" id="KW-0812">Transmembrane</keyword>
<feature type="transmembrane region" description="Helical" evidence="7">
    <location>
        <begin position="432"/>
        <end position="453"/>
    </location>
</feature>
<dbReference type="RefSeq" id="WP_058477582.1">
    <property type="nucleotide sequence ID" value="NZ_CAAAIO010000001.1"/>
</dbReference>
<organism evidence="9 11">
    <name type="scientific">Legionella steigerwaltii</name>
    <dbReference type="NCBI Taxonomy" id="460"/>
    <lineage>
        <taxon>Bacteria</taxon>
        <taxon>Pseudomonadati</taxon>
        <taxon>Pseudomonadota</taxon>
        <taxon>Gammaproteobacteria</taxon>
        <taxon>Legionellales</taxon>
        <taxon>Legionellaceae</taxon>
        <taxon>Legionella</taxon>
    </lineage>
</organism>
<dbReference type="Pfam" id="PF13520">
    <property type="entry name" value="AA_permease_2"/>
    <property type="match status" value="1"/>
</dbReference>
<feature type="transmembrane region" description="Helical" evidence="7">
    <location>
        <begin position="147"/>
        <end position="172"/>
    </location>
</feature>
<dbReference type="GO" id="GO:0022857">
    <property type="term" value="F:transmembrane transporter activity"/>
    <property type="evidence" value="ECO:0007669"/>
    <property type="project" value="InterPro"/>
</dbReference>
<reference evidence="9 11" key="2">
    <citation type="submission" date="2018-06" db="EMBL/GenBank/DDBJ databases">
        <authorList>
            <consortium name="Pathogen Informatics"/>
            <person name="Doyle S."/>
        </authorList>
    </citation>
    <scope>NUCLEOTIDE SEQUENCE [LARGE SCALE GENOMIC DNA]</scope>
    <source>
        <strain evidence="9 11">NCTC11991</strain>
    </source>
</reference>
<dbReference type="PIRSF" id="PIRSF006060">
    <property type="entry name" value="AA_transporter"/>
    <property type="match status" value="1"/>
</dbReference>
<dbReference type="Proteomes" id="UP000054820">
    <property type="component" value="Unassembled WGS sequence"/>
</dbReference>
<reference evidence="8 10" key="1">
    <citation type="submission" date="2015-11" db="EMBL/GenBank/DDBJ databases">
        <title>Genomic analysis of 38 Legionella species identifies large and diverse effector repertoires.</title>
        <authorList>
            <person name="Burstein D."/>
            <person name="Amaro F."/>
            <person name="Zusman T."/>
            <person name="Lifshitz Z."/>
            <person name="Cohen O."/>
            <person name="Gilbert J.A."/>
            <person name="Pupko T."/>
            <person name="Shuman H.A."/>
            <person name="Segal G."/>
        </authorList>
    </citation>
    <scope>NUCLEOTIDE SEQUENCE [LARGE SCALE GENOMIC DNA]</scope>
    <source>
        <strain evidence="8 10">SC-18-C9</strain>
    </source>
</reference>
<evidence type="ECO:0000256" key="4">
    <source>
        <dbReference type="ARBA" id="ARBA00022692"/>
    </source>
</evidence>
<keyword evidence="6 7" id="KW-0472">Membrane</keyword>
<proteinExistence type="predicted"/>
<feature type="transmembrane region" description="Helical" evidence="7">
    <location>
        <begin position="121"/>
        <end position="140"/>
    </location>
</feature>
<dbReference type="EMBL" id="UGOY01000001">
    <property type="protein sequence ID" value="STY23000.1"/>
    <property type="molecule type" value="Genomic_DNA"/>
</dbReference>
<keyword evidence="3" id="KW-1003">Cell membrane</keyword>
<feature type="transmembrane region" description="Helical" evidence="7">
    <location>
        <begin position="230"/>
        <end position="252"/>
    </location>
</feature>
<dbReference type="OrthoDB" id="3185104at2"/>
<keyword evidence="10" id="KW-1185">Reference proteome</keyword>
<evidence type="ECO:0000256" key="5">
    <source>
        <dbReference type="ARBA" id="ARBA00022989"/>
    </source>
</evidence>
<dbReference type="AlphaFoldDB" id="A0A378L9K4"/>